<dbReference type="RefSeq" id="WP_274924394.1">
    <property type="nucleotide sequence ID" value="NZ_JAKELO010000002.1"/>
</dbReference>
<dbReference type="SUPFAM" id="SSF52540">
    <property type="entry name" value="P-loop containing nucleoside triphosphate hydrolases"/>
    <property type="match status" value="1"/>
</dbReference>
<dbReference type="PANTHER" id="PTHR10763:SF26">
    <property type="entry name" value="CELL DIVISION CONTROL PROTEIN 6 HOMOLOG"/>
    <property type="match status" value="1"/>
</dbReference>
<feature type="binding site" evidence="4">
    <location>
        <position position="243"/>
    </location>
    <ligand>
        <name>ATP</name>
        <dbReference type="ChEBI" id="CHEBI:30616"/>
    </ligand>
</feature>
<dbReference type="GO" id="GO:0006260">
    <property type="term" value="P:DNA replication"/>
    <property type="evidence" value="ECO:0007669"/>
    <property type="project" value="UniProtKB-UniRule"/>
</dbReference>
<dbReference type="Pfam" id="PF22703">
    <property type="entry name" value="Cdc6_lid"/>
    <property type="match status" value="1"/>
</dbReference>
<dbReference type="InterPro" id="IPR036390">
    <property type="entry name" value="WH_DNA-bd_sf"/>
</dbReference>
<dbReference type="InterPro" id="IPR055237">
    <property type="entry name" value="Cdc6_lid"/>
</dbReference>
<dbReference type="AlphaFoldDB" id="A0A9Q4KUW0"/>
<evidence type="ECO:0000256" key="1">
    <source>
        <dbReference type="ARBA" id="ARBA00022705"/>
    </source>
</evidence>
<name>A0A9Q4KUW0_9EURY</name>
<evidence type="ECO:0000259" key="5">
    <source>
        <dbReference type="Pfam" id="PF13191"/>
    </source>
</evidence>
<dbReference type="SUPFAM" id="SSF46785">
    <property type="entry name" value="Winged helix' DNA-binding domain"/>
    <property type="match status" value="1"/>
</dbReference>
<evidence type="ECO:0000259" key="6">
    <source>
        <dbReference type="Pfam" id="PF22703"/>
    </source>
</evidence>
<gene>
    <name evidence="7" type="ORF">L0665_03855</name>
</gene>
<reference evidence="7" key="1">
    <citation type="submission" date="2022-01" db="EMBL/GenBank/DDBJ databases">
        <title>Draft genome of Methanogenium marinum DSM 15558.</title>
        <authorList>
            <person name="Chen S.-C."/>
            <person name="You Y.-T."/>
        </authorList>
    </citation>
    <scope>NUCLEOTIDE SEQUENCE</scope>
    <source>
        <strain evidence="7">DSM 15558</strain>
    </source>
</reference>
<evidence type="ECO:0000256" key="2">
    <source>
        <dbReference type="ARBA" id="ARBA00022741"/>
    </source>
</evidence>
<evidence type="ECO:0000313" key="8">
    <source>
        <dbReference type="Proteomes" id="UP001143747"/>
    </source>
</evidence>
<evidence type="ECO:0000256" key="3">
    <source>
        <dbReference type="ARBA" id="ARBA00022840"/>
    </source>
</evidence>
<dbReference type="Proteomes" id="UP001143747">
    <property type="component" value="Unassembled WGS sequence"/>
</dbReference>
<sequence>MNPNPDSLSGPGIRKDFSFHFHPARSTNIIPSSKPLNMSHHYLMNHQTLIRDAEVFEFNYTPDTIKYRDQELRQLAAALSPALQGGSPINANLRGPPGTGKTTCVRRIFKELEETMTGVMTVIINCESVNTPFRVFTAIFRRLFGYQPCLSGIAIQRLTDPIAEELMKRKMVLIVCLDDAHYLTHNDQLDRIIRSLARMYENYPGVKIGIVTTICDYTLCPAMVHVRSAYSVWQPMEIPFSHYQRREVRTILQDRIRMGLYPGVVPSIVLGRIVALTVKEGDLRLGIDLLKHAAIIAETDARTVVTEGDVTKAYDLACDIRQTNLLRALKPNEERLLSHIAMMKRECPAVPLTTGALYHSFKASRKVPYSSFYFWLRRLYELRFIDLHQRTVRGNSREVELRIEPKAMYEMCIS</sequence>
<comment type="caution">
    <text evidence="7">The sequence shown here is derived from an EMBL/GenBank/DDBJ whole genome shotgun (WGS) entry which is preliminary data.</text>
</comment>
<dbReference type="InterPro" id="IPR014277">
    <property type="entry name" value="Orc1/Cdc6_arc"/>
</dbReference>
<proteinExistence type="inferred from homology"/>
<evidence type="ECO:0000256" key="4">
    <source>
        <dbReference type="HAMAP-Rule" id="MF_01407"/>
    </source>
</evidence>
<dbReference type="HAMAP" id="MF_01407">
    <property type="entry name" value="ORC1_type_DNA_replic_protein"/>
    <property type="match status" value="1"/>
</dbReference>
<evidence type="ECO:0000313" key="7">
    <source>
        <dbReference type="EMBL" id="MDE4907746.1"/>
    </source>
</evidence>
<protein>
    <recommendedName>
        <fullName evidence="4">ORC1-type DNA replication protein</fullName>
    </recommendedName>
</protein>
<dbReference type="InterPro" id="IPR041664">
    <property type="entry name" value="AAA_16"/>
</dbReference>
<accession>A0A9Q4KUW0</accession>
<feature type="domain" description="Cdc6 AAA+ ATPase-type lid" evidence="6">
    <location>
        <begin position="249"/>
        <end position="314"/>
    </location>
</feature>
<dbReference type="InterPro" id="IPR050311">
    <property type="entry name" value="ORC1/CDC6"/>
</dbReference>
<keyword evidence="3 4" id="KW-0067">ATP-binding</keyword>
<keyword evidence="1 4" id="KW-0235">DNA replication</keyword>
<dbReference type="Gene3D" id="3.40.50.300">
    <property type="entry name" value="P-loop containing nucleotide triphosphate hydrolases"/>
    <property type="match status" value="1"/>
</dbReference>
<feature type="binding site" evidence="4">
    <location>
        <begin position="99"/>
        <end position="103"/>
    </location>
    <ligand>
        <name>ATP</name>
        <dbReference type="ChEBI" id="CHEBI:30616"/>
    </ligand>
</feature>
<comment type="function">
    <text evidence="4">Involved in regulation of DNA replication.</text>
</comment>
<dbReference type="NCBIfam" id="NF001624">
    <property type="entry name" value="PRK00411.1-2"/>
    <property type="match status" value="1"/>
</dbReference>
<dbReference type="Gene3D" id="1.10.8.60">
    <property type="match status" value="1"/>
</dbReference>
<comment type="similarity">
    <text evidence="4">Belongs to the CDC6/cdc18 family.</text>
</comment>
<dbReference type="InterPro" id="IPR027417">
    <property type="entry name" value="P-loop_NTPase"/>
</dbReference>
<keyword evidence="8" id="KW-1185">Reference proteome</keyword>
<organism evidence="7 8">
    <name type="scientific">Methanogenium marinum</name>
    <dbReference type="NCBI Taxonomy" id="348610"/>
    <lineage>
        <taxon>Archaea</taxon>
        <taxon>Methanobacteriati</taxon>
        <taxon>Methanobacteriota</taxon>
        <taxon>Stenosarchaea group</taxon>
        <taxon>Methanomicrobia</taxon>
        <taxon>Methanomicrobiales</taxon>
        <taxon>Methanomicrobiaceae</taxon>
        <taxon>Methanogenium</taxon>
    </lineage>
</organism>
<feature type="domain" description="Orc1-like AAA ATPase" evidence="5">
    <location>
        <begin position="67"/>
        <end position="145"/>
    </location>
</feature>
<keyword evidence="2 4" id="KW-0547">Nucleotide-binding</keyword>
<dbReference type="NCBIfam" id="TIGR02928">
    <property type="entry name" value="orc1/cdc6 family replication initiation protein"/>
    <property type="match status" value="1"/>
</dbReference>
<feature type="binding site" evidence="4">
    <location>
        <position position="255"/>
    </location>
    <ligand>
        <name>ATP</name>
        <dbReference type="ChEBI" id="CHEBI:30616"/>
    </ligand>
</feature>
<dbReference type="GO" id="GO:0005524">
    <property type="term" value="F:ATP binding"/>
    <property type="evidence" value="ECO:0007669"/>
    <property type="project" value="UniProtKB-UniRule"/>
</dbReference>
<dbReference type="EMBL" id="JAKELO010000002">
    <property type="protein sequence ID" value="MDE4907746.1"/>
    <property type="molecule type" value="Genomic_DNA"/>
</dbReference>
<dbReference type="PANTHER" id="PTHR10763">
    <property type="entry name" value="CELL DIVISION CONTROL PROTEIN 6-RELATED"/>
    <property type="match status" value="1"/>
</dbReference>
<dbReference type="Pfam" id="PF13191">
    <property type="entry name" value="AAA_16"/>
    <property type="match status" value="1"/>
</dbReference>